<dbReference type="GeneTree" id="ENSGT00950000185694"/>
<proteinExistence type="predicted"/>
<feature type="compositionally biased region" description="Basic and acidic residues" evidence="1">
    <location>
        <begin position="26"/>
        <end position="35"/>
    </location>
</feature>
<reference evidence="2" key="1">
    <citation type="submission" date="2025-08" db="UniProtKB">
        <authorList>
            <consortium name="Ensembl"/>
        </authorList>
    </citation>
    <scope>IDENTIFICATION</scope>
</reference>
<keyword evidence="3" id="KW-1185">Reference proteome</keyword>
<sequence>MEPGSGSPKPHKIKHQIDLGVTGRAEVTKPQREGEGEAGGGVGWVRGLILGPWDHDLS</sequence>
<dbReference type="AlphaFoldDB" id="A0A8C0JHJ7"/>
<dbReference type="Ensembl" id="ENSCAFT00020000945.1">
    <property type="protein sequence ID" value="ENSCAFP00020000777.1"/>
    <property type="gene ID" value="ENSCAFG00020000779.1"/>
</dbReference>
<protein>
    <submittedName>
        <fullName evidence="2">Uncharacterized protein</fullName>
    </submittedName>
</protein>
<evidence type="ECO:0000313" key="2">
    <source>
        <dbReference type="Ensembl" id="ENSCAFP00020000777.1"/>
    </source>
</evidence>
<name>A0A8C0JHJ7_CANLU</name>
<evidence type="ECO:0000256" key="1">
    <source>
        <dbReference type="SAM" id="MobiDB-lite"/>
    </source>
</evidence>
<evidence type="ECO:0000313" key="3">
    <source>
        <dbReference type="Proteomes" id="UP000694391"/>
    </source>
</evidence>
<dbReference type="Proteomes" id="UP000694391">
    <property type="component" value="Unplaced"/>
</dbReference>
<feature type="region of interest" description="Disordered" evidence="1">
    <location>
        <begin position="1"/>
        <end position="45"/>
    </location>
</feature>
<accession>A0A8C0JHJ7</accession>
<organism evidence="2 3">
    <name type="scientific">Canis lupus dingo</name>
    <name type="common">dingo</name>
    <dbReference type="NCBI Taxonomy" id="286419"/>
    <lineage>
        <taxon>Eukaryota</taxon>
        <taxon>Metazoa</taxon>
        <taxon>Chordata</taxon>
        <taxon>Craniata</taxon>
        <taxon>Vertebrata</taxon>
        <taxon>Euteleostomi</taxon>
        <taxon>Mammalia</taxon>
        <taxon>Eutheria</taxon>
        <taxon>Laurasiatheria</taxon>
        <taxon>Carnivora</taxon>
        <taxon>Caniformia</taxon>
        <taxon>Canidae</taxon>
        <taxon>Canis</taxon>
    </lineage>
</organism>
<reference evidence="2" key="2">
    <citation type="submission" date="2025-09" db="UniProtKB">
        <authorList>
            <consortium name="Ensembl"/>
        </authorList>
    </citation>
    <scope>IDENTIFICATION</scope>
</reference>